<evidence type="ECO:0000256" key="2">
    <source>
        <dbReference type="SAM" id="Phobius"/>
    </source>
</evidence>
<keyword evidence="2" id="KW-0812">Transmembrane</keyword>
<sequence length="132" mass="14230">LVISNELDRDVRTVYAHFMDAPDILPDAYYEDVTQPYNEISRVGEDSFAVYIAVSIAAFVCILLASLLVLINKYNLRSKFGMKGPVPAVIGSEDSASPLHHHHHHGASGGSGSSMDGGPDTVLIGLKRIPVI</sequence>
<dbReference type="EMBL" id="AF071434">
    <property type="protein sequence ID" value="AAD22746.1"/>
    <property type="molecule type" value="mRNA"/>
</dbReference>
<keyword evidence="2" id="KW-0472">Membrane</keyword>
<feature type="non-terminal residue" evidence="3">
    <location>
        <position position="132"/>
    </location>
</feature>
<dbReference type="AlphaFoldDB" id="Q9XY97"/>
<evidence type="ECO:0000313" key="3">
    <source>
        <dbReference type="EMBL" id="AAD22746.1"/>
    </source>
</evidence>
<organism evidence="3">
    <name type="scientific">Lampetra fluviatilis</name>
    <name type="common">European river lamprey</name>
    <name type="synonym">Petromyzon fluviatilis</name>
    <dbReference type="NCBI Taxonomy" id="7748"/>
    <lineage>
        <taxon>Eukaryota</taxon>
        <taxon>Metazoa</taxon>
        <taxon>Chordata</taxon>
        <taxon>Craniata</taxon>
        <taxon>Vertebrata</taxon>
        <taxon>Cyclostomata</taxon>
        <taxon>Hyperoartia</taxon>
        <taxon>Petromyzontiformes</taxon>
        <taxon>Petromyzontidae</taxon>
        <taxon>Lampetra</taxon>
    </lineage>
</organism>
<reference evidence="3" key="1">
    <citation type="journal article" date="1998" name="J. Neurosci.">
        <title>Lampetra fluviatilis neurotrophin homolog, descendant of a neurotrophin ancestor, discloses the early molecular evolution of neurotrophins in the vertebrate subphylum.</title>
        <authorList>
            <person name="Hallbook F."/>
            <person name="Lundin L.G."/>
            <person name="Kullander K."/>
        </authorList>
    </citation>
    <scope>NUCLEOTIDE SEQUENCE</scope>
</reference>
<evidence type="ECO:0000256" key="1">
    <source>
        <dbReference type="SAM" id="MobiDB-lite"/>
    </source>
</evidence>
<feature type="non-terminal residue" evidence="3">
    <location>
        <position position="1"/>
    </location>
</feature>
<keyword evidence="3" id="KW-0675">Receptor</keyword>
<protein>
    <submittedName>
        <fullName evidence="3">Tyrosine kinase receptor 2</fullName>
    </submittedName>
</protein>
<feature type="region of interest" description="Disordered" evidence="1">
    <location>
        <begin position="96"/>
        <end position="116"/>
    </location>
</feature>
<feature type="transmembrane region" description="Helical" evidence="2">
    <location>
        <begin position="48"/>
        <end position="71"/>
    </location>
</feature>
<accession>Q9XY97</accession>
<gene>
    <name evidence="3" type="primary">TRK2</name>
</gene>
<proteinExistence type="evidence at transcript level"/>
<keyword evidence="2" id="KW-1133">Transmembrane helix</keyword>
<keyword evidence="3" id="KW-0418">Kinase</keyword>
<dbReference type="GO" id="GO:0016301">
    <property type="term" value="F:kinase activity"/>
    <property type="evidence" value="ECO:0007669"/>
    <property type="project" value="UniProtKB-KW"/>
</dbReference>
<keyword evidence="3" id="KW-0808">Transferase</keyword>
<name>Q9XY97_LAMFL</name>